<name>A0A0P6X0A8_9CHLR</name>
<feature type="transmembrane region" description="Helical" evidence="1">
    <location>
        <begin position="181"/>
        <end position="201"/>
    </location>
</feature>
<accession>A0A0P6X0A8</accession>
<organism evidence="3 4">
    <name type="scientific">Levilinea saccharolytica</name>
    <dbReference type="NCBI Taxonomy" id="229921"/>
    <lineage>
        <taxon>Bacteria</taxon>
        <taxon>Bacillati</taxon>
        <taxon>Chloroflexota</taxon>
        <taxon>Anaerolineae</taxon>
        <taxon>Anaerolineales</taxon>
        <taxon>Anaerolineaceae</taxon>
        <taxon>Levilinea</taxon>
    </lineage>
</organism>
<feature type="transmembrane region" description="Helical" evidence="1">
    <location>
        <begin position="78"/>
        <end position="98"/>
    </location>
</feature>
<dbReference type="GO" id="GO:0080120">
    <property type="term" value="P:CAAX-box protein maturation"/>
    <property type="evidence" value="ECO:0007669"/>
    <property type="project" value="UniProtKB-ARBA"/>
</dbReference>
<sequence>MIVFRRKPILIFLGITFGLSFLLYIPMIGMGLGTQGGLTAVLMWCPGIAAILTSRICYKSLRGLGWRWGQTRWQLLSYFLPFVYAGVVYGLVWAFGLGQVNADTLASMGSVQGLVTLLLLATLGTGITALGEELGWRGFLVPEMAKDLDWVRVSLLSGLIWLLWHTPLILFSDYRSSTPVWFGWLCFAVMVLGISFPFTWLRLKSGSLWTAVLLHGGHNFIIQAVLDPLTLDTGKTFYFTTEFGLGLAAAGILVGLIFWKMGAPTARA</sequence>
<keyword evidence="1" id="KW-1133">Transmembrane helix</keyword>
<keyword evidence="1" id="KW-0472">Membrane</keyword>
<dbReference type="STRING" id="229921.ADN01_17520"/>
<dbReference type="PANTHER" id="PTHR35797">
    <property type="entry name" value="PROTEASE-RELATED"/>
    <property type="match status" value="1"/>
</dbReference>
<dbReference type="EMBL" id="LGCM01000065">
    <property type="protein sequence ID" value="KPL75638.1"/>
    <property type="molecule type" value="Genomic_DNA"/>
</dbReference>
<dbReference type="Pfam" id="PF02517">
    <property type="entry name" value="Rce1-like"/>
    <property type="match status" value="1"/>
</dbReference>
<dbReference type="OrthoDB" id="9777755at2"/>
<dbReference type="InterPro" id="IPR042150">
    <property type="entry name" value="MmRce1-like"/>
</dbReference>
<dbReference type="Proteomes" id="UP000050501">
    <property type="component" value="Unassembled WGS sequence"/>
</dbReference>
<evidence type="ECO:0000313" key="3">
    <source>
        <dbReference type="EMBL" id="KPL75638.1"/>
    </source>
</evidence>
<evidence type="ECO:0000256" key="1">
    <source>
        <dbReference type="SAM" id="Phobius"/>
    </source>
</evidence>
<evidence type="ECO:0000259" key="2">
    <source>
        <dbReference type="Pfam" id="PF02517"/>
    </source>
</evidence>
<dbReference type="GO" id="GO:0004175">
    <property type="term" value="F:endopeptidase activity"/>
    <property type="evidence" value="ECO:0007669"/>
    <property type="project" value="UniProtKB-ARBA"/>
</dbReference>
<dbReference type="PANTHER" id="PTHR35797:SF1">
    <property type="entry name" value="PROTEASE"/>
    <property type="match status" value="1"/>
</dbReference>
<feature type="domain" description="CAAX prenyl protease 2/Lysostaphin resistance protein A-like" evidence="2">
    <location>
        <begin position="117"/>
        <end position="221"/>
    </location>
</feature>
<proteinExistence type="predicted"/>
<reference evidence="3" key="1">
    <citation type="submission" date="2015-07" db="EMBL/GenBank/DDBJ databases">
        <title>Genome sequence of Levilinea saccharolytica DSM 16555.</title>
        <authorList>
            <person name="Hemp J."/>
            <person name="Ward L.M."/>
            <person name="Pace L.A."/>
            <person name="Fischer W.W."/>
        </authorList>
    </citation>
    <scope>NUCLEOTIDE SEQUENCE [LARGE SCALE GENOMIC DNA]</scope>
    <source>
        <strain evidence="3">KIBI-1</strain>
    </source>
</reference>
<dbReference type="RefSeq" id="WP_062417072.1">
    <property type="nucleotide sequence ID" value="NZ_DF967974.1"/>
</dbReference>
<keyword evidence="4" id="KW-1185">Reference proteome</keyword>
<feature type="transmembrane region" description="Helical" evidence="1">
    <location>
        <begin position="238"/>
        <end position="259"/>
    </location>
</feature>
<keyword evidence="1" id="KW-0812">Transmembrane</keyword>
<feature type="transmembrane region" description="Helical" evidence="1">
    <location>
        <begin position="9"/>
        <end position="32"/>
    </location>
</feature>
<dbReference type="InterPro" id="IPR003675">
    <property type="entry name" value="Rce1/LyrA-like_dom"/>
</dbReference>
<protein>
    <recommendedName>
        <fullName evidence="2">CAAX prenyl protease 2/Lysostaphin resistance protein A-like domain-containing protein</fullName>
    </recommendedName>
</protein>
<dbReference type="AlphaFoldDB" id="A0A0P6X0A8"/>
<comment type="caution">
    <text evidence="3">The sequence shown here is derived from an EMBL/GenBank/DDBJ whole genome shotgun (WGS) entry which is preliminary data.</text>
</comment>
<gene>
    <name evidence="3" type="ORF">ADN01_17520</name>
</gene>
<feature type="transmembrane region" description="Helical" evidence="1">
    <location>
        <begin position="150"/>
        <end position="169"/>
    </location>
</feature>
<feature type="transmembrane region" description="Helical" evidence="1">
    <location>
        <begin position="38"/>
        <end position="58"/>
    </location>
</feature>
<evidence type="ECO:0000313" key="4">
    <source>
        <dbReference type="Proteomes" id="UP000050501"/>
    </source>
</evidence>